<dbReference type="EMBL" id="JAANYN010000003">
    <property type="protein sequence ID" value="NHE57193.1"/>
    <property type="molecule type" value="Genomic_DNA"/>
</dbReference>
<proteinExistence type="predicted"/>
<accession>A0ABX0H5W0</accession>
<name>A0ABX0H5W0_9BACT</name>
<keyword evidence="2" id="KW-1185">Reference proteome</keyword>
<dbReference type="Pfam" id="PF12663">
    <property type="entry name" value="DUF3788"/>
    <property type="match status" value="1"/>
</dbReference>
<dbReference type="RefSeq" id="WP_166146535.1">
    <property type="nucleotide sequence ID" value="NZ_JAANYN010000003.1"/>
</dbReference>
<organism evidence="1 2">
    <name type="scientific">Cyclobacterium plantarum</name>
    <dbReference type="NCBI Taxonomy" id="2716263"/>
    <lineage>
        <taxon>Bacteria</taxon>
        <taxon>Pseudomonadati</taxon>
        <taxon>Bacteroidota</taxon>
        <taxon>Cytophagia</taxon>
        <taxon>Cytophagales</taxon>
        <taxon>Cyclobacteriaceae</taxon>
        <taxon>Cyclobacterium</taxon>
    </lineage>
</organism>
<evidence type="ECO:0000313" key="1">
    <source>
        <dbReference type="EMBL" id="NHE57193.1"/>
    </source>
</evidence>
<evidence type="ECO:0000313" key="2">
    <source>
        <dbReference type="Proteomes" id="UP000649799"/>
    </source>
</evidence>
<sequence>MCKKKKIVWISIWENFIKASFIFAEKTRPGVLGLSFNEEIKSTFSSTKPTGKLIPLMVDIKDEESFEGFKTLLNYKKNLR</sequence>
<gene>
    <name evidence="1" type="ORF">G9Q97_10250</name>
</gene>
<dbReference type="Proteomes" id="UP000649799">
    <property type="component" value="Unassembled WGS sequence"/>
</dbReference>
<dbReference type="InterPro" id="IPR024265">
    <property type="entry name" value="DUF3788"/>
</dbReference>
<protein>
    <submittedName>
        <fullName evidence="1">DUF3788 family protein</fullName>
    </submittedName>
</protein>
<comment type="caution">
    <text evidence="1">The sequence shown here is derived from an EMBL/GenBank/DDBJ whole genome shotgun (WGS) entry which is preliminary data.</text>
</comment>
<reference evidence="1 2" key="1">
    <citation type="submission" date="2020-03" db="EMBL/GenBank/DDBJ databases">
        <title>Cyclobacterium plantarum sp. nov., a marine bacterium isolated from a coastal-marine wetland.</title>
        <authorList>
            <person name="Sanchez-Porro C."/>
            <person name="Ventosa A."/>
            <person name="Amoozegar M."/>
        </authorList>
    </citation>
    <scope>NUCLEOTIDE SEQUENCE [LARGE SCALE GENOMIC DNA]</scope>
    <source>
        <strain evidence="1 2">GBPx2</strain>
    </source>
</reference>